<dbReference type="AlphaFoldDB" id="M5GBZ5"/>
<evidence type="ECO:0000256" key="2">
    <source>
        <dbReference type="ARBA" id="ARBA00022692"/>
    </source>
</evidence>
<dbReference type="SUPFAM" id="SSF103473">
    <property type="entry name" value="MFS general substrate transporter"/>
    <property type="match status" value="1"/>
</dbReference>
<dbReference type="PRINTS" id="PR01036">
    <property type="entry name" value="TCRTETB"/>
</dbReference>
<dbReference type="InterPro" id="IPR036259">
    <property type="entry name" value="MFS_trans_sf"/>
</dbReference>
<dbReference type="GeneID" id="63690728"/>
<feature type="domain" description="Major facilitator superfamily (MFS) profile" evidence="7">
    <location>
        <begin position="1"/>
        <end position="480"/>
    </location>
</feature>
<dbReference type="Pfam" id="PF07690">
    <property type="entry name" value="MFS_1"/>
    <property type="match status" value="1"/>
</dbReference>
<dbReference type="InterPro" id="IPR020846">
    <property type="entry name" value="MFS_dom"/>
</dbReference>
<feature type="transmembrane region" description="Helical" evidence="6">
    <location>
        <begin position="215"/>
        <end position="234"/>
    </location>
</feature>
<evidence type="ECO:0000256" key="6">
    <source>
        <dbReference type="SAM" id="Phobius"/>
    </source>
</evidence>
<keyword evidence="3 6" id="KW-1133">Transmembrane helix</keyword>
<dbReference type="CDD" id="cd17502">
    <property type="entry name" value="MFS_Azr1_MDR_like"/>
    <property type="match status" value="1"/>
</dbReference>
<dbReference type="PROSITE" id="PS50850">
    <property type="entry name" value="MFS"/>
    <property type="match status" value="1"/>
</dbReference>
<comment type="subcellular location">
    <subcellularLocation>
        <location evidence="1">Membrane</location>
        <topology evidence="1">Multi-pass membrane protein</topology>
    </subcellularLocation>
</comment>
<dbReference type="OrthoDB" id="3437016at2759"/>
<feature type="compositionally biased region" description="Polar residues" evidence="5">
    <location>
        <begin position="513"/>
        <end position="526"/>
    </location>
</feature>
<sequence length="526" mass="56010">MSVFLSALDTSCVPTALPSIVADLDGEASFSWVGSAYTLASSAWLPLSGALAGAFGRQPIVLLALGLFFSGSILCGEAINMNMLIAGRTVQGMGGGGILAMTEIIIADLVPLKERGMFMGIMSLVWALAAVMGPPFGGALSQNNSWRWIFRINLPLTFFTFCLVFAFLKLKIPSGSITEKLKRLDWIGNALIAAATCAITVALTRGGVDVSWSSAATLVPLILGLLGAIAFFVYEANWVTTPTVPFDLLTNRTSVAGFLTTFFHSVISTAVIFYMPVFFQACIGVSPIQAGVNMFSFSFSIAPFALVGGVSAVLTKRYVPQNWIGWAIITIGTGCLSLLRADTPTAEWAGFQVLAGVGIGIVWTTVKFPILAPLPVSRNASAMALFTFSRILAQTFGITIGGAVLQNGLKMRLPAAFLALLPGNVDVSFAAIPFIPTLPAPVRVQVQQAFAESLSIVWKVLLTFCVVGLLTALLMKEIELHEETDENWDLSEAQVMVEMEPVTGLRSRRNRAQETTAEQGTSSSPA</sequence>
<evidence type="ECO:0000256" key="3">
    <source>
        <dbReference type="ARBA" id="ARBA00022989"/>
    </source>
</evidence>
<feature type="transmembrane region" description="Helical" evidence="6">
    <location>
        <begin position="254"/>
        <end position="279"/>
    </location>
</feature>
<feature type="transmembrane region" description="Helical" evidence="6">
    <location>
        <begin position="382"/>
        <end position="405"/>
    </location>
</feature>
<dbReference type="InterPro" id="IPR011701">
    <property type="entry name" value="MFS"/>
</dbReference>
<dbReference type="RefSeq" id="XP_040633423.1">
    <property type="nucleotide sequence ID" value="XM_040775666.1"/>
</dbReference>
<dbReference type="PANTHER" id="PTHR23501:SF102">
    <property type="entry name" value="DRUG TRANSPORTER, PUTATIVE (AFU_ORTHOLOGUE AFUA_3G08530)-RELATED"/>
    <property type="match status" value="1"/>
</dbReference>
<feature type="transmembrane region" description="Helical" evidence="6">
    <location>
        <begin position="28"/>
        <end position="47"/>
    </location>
</feature>
<evidence type="ECO:0000313" key="8">
    <source>
        <dbReference type="EMBL" id="EJU06529.1"/>
    </source>
</evidence>
<accession>M5GBZ5</accession>
<dbReference type="GO" id="GO:0005886">
    <property type="term" value="C:plasma membrane"/>
    <property type="evidence" value="ECO:0007669"/>
    <property type="project" value="TreeGrafter"/>
</dbReference>
<feature type="transmembrane region" description="Helical" evidence="6">
    <location>
        <begin position="59"/>
        <end position="79"/>
    </location>
</feature>
<gene>
    <name evidence="8" type="ORF">DACRYDRAFT_61287</name>
</gene>
<feature type="transmembrane region" description="Helical" evidence="6">
    <location>
        <begin position="148"/>
        <end position="166"/>
    </location>
</feature>
<evidence type="ECO:0000256" key="4">
    <source>
        <dbReference type="ARBA" id="ARBA00023136"/>
    </source>
</evidence>
<feature type="region of interest" description="Disordered" evidence="5">
    <location>
        <begin position="504"/>
        <end position="526"/>
    </location>
</feature>
<evidence type="ECO:0000256" key="1">
    <source>
        <dbReference type="ARBA" id="ARBA00004141"/>
    </source>
</evidence>
<feature type="transmembrane region" description="Helical" evidence="6">
    <location>
        <begin position="417"/>
        <end position="436"/>
    </location>
</feature>
<evidence type="ECO:0000313" key="9">
    <source>
        <dbReference type="Proteomes" id="UP000030653"/>
    </source>
</evidence>
<feature type="transmembrane region" description="Helical" evidence="6">
    <location>
        <begin position="186"/>
        <end position="203"/>
    </location>
</feature>
<dbReference type="OMA" id="RKDWTWR"/>
<evidence type="ECO:0000259" key="7">
    <source>
        <dbReference type="PROSITE" id="PS50850"/>
    </source>
</evidence>
<dbReference type="HOGENOM" id="CLU_000960_22_0_1"/>
<feature type="transmembrane region" description="Helical" evidence="6">
    <location>
        <begin position="291"/>
        <end position="311"/>
    </location>
</feature>
<dbReference type="Gene3D" id="1.20.1250.20">
    <property type="entry name" value="MFS general substrate transporter like domains"/>
    <property type="match status" value="1"/>
</dbReference>
<feature type="transmembrane region" description="Helical" evidence="6">
    <location>
        <begin position="456"/>
        <end position="475"/>
    </location>
</feature>
<keyword evidence="2 6" id="KW-0812">Transmembrane</keyword>
<feature type="transmembrane region" description="Helical" evidence="6">
    <location>
        <begin position="348"/>
        <end position="370"/>
    </location>
</feature>
<reference evidence="8 9" key="1">
    <citation type="journal article" date="2012" name="Science">
        <title>The Paleozoic origin of enzymatic lignin decomposition reconstructed from 31 fungal genomes.</title>
        <authorList>
            <person name="Floudas D."/>
            <person name="Binder M."/>
            <person name="Riley R."/>
            <person name="Barry K."/>
            <person name="Blanchette R.A."/>
            <person name="Henrissat B."/>
            <person name="Martinez A.T."/>
            <person name="Otillar R."/>
            <person name="Spatafora J.W."/>
            <person name="Yadav J.S."/>
            <person name="Aerts A."/>
            <person name="Benoit I."/>
            <person name="Boyd A."/>
            <person name="Carlson A."/>
            <person name="Copeland A."/>
            <person name="Coutinho P.M."/>
            <person name="de Vries R.P."/>
            <person name="Ferreira P."/>
            <person name="Findley K."/>
            <person name="Foster B."/>
            <person name="Gaskell J."/>
            <person name="Glotzer D."/>
            <person name="Gorecki P."/>
            <person name="Heitman J."/>
            <person name="Hesse C."/>
            <person name="Hori C."/>
            <person name="Igarashi K."/>
            <person name="Jurgens J.A."/>
            <person name="Kallen N."/>
            <person name="Kersten P."/>
            <person name="Kohler A."/>
            <person name="Kuees U."/>
            <person name="Kumar T.K.A."/>
            <person name="Kuo A."/>
            <person name="LaButti K."/>
            <person name="Larrondo L.F."/>
            <person name="Lindquist E."/>
            <person name="Ling A."/>
            <person name="Lombard V."/>
            <person name="Lucas S."/>
            <person name="Lundell T."/>
            <person name="Martin R."/>
            <person name="McLaughlin D.J."/>
            <person name="Morgenstern I."/>
            <person name="Morin E."/>
            <person name="Murat C."/>
            <person name="Nagy L.G."/>
            <person name="Nolan M."/>
            <person name="Ohm R.A."/>
            <person name="Patyshakuliyeva A."/>
            <person name="Rokas A."/>
            <person name="Ruiz-Duenas F.J."/>
            <person name="Sabat G."/>
            <person name="Salamov A."/>
            <person name="Samejima M."/>
            <person name="Schmutz J."/>
            <person name="Slot J.C."/>
            <person name="St John F."/>
            <person name="Stenlid J."/>
            <person name="Sun H."/>
            <person name="Sun S."/>
            <person name="Syed K."/>
            <person name="Tsang A."/>
            <person name="Wiebenga A."/>
            <person name="Young D."/>
            <person name="Pisabarro A."/>
            <person name="Eastwood D.C."/>
            <person name="Martin F."/>
            <person name="Cullen D."/>
            <person name="Grigoriev I.V."/>
            <person name="Hibbett D.S."/>
        </authorList>
    </citation>
    <scope>NUCLEOTIDE SEQUENCE [LARGE SCALE GENOMIC DNA]</scope>
    <source>
        <strain evidence="8 9">DJM-731 SS1</strain>
    </source>
</reference>
<name>M5GBZ5_DACPD</name>
<feature type="transmembrane region" description="Helical" evidence="6">
    <location>
        <begin position="117"/>
        <end position="136"/>
    </location>
</feature>
<protein>
    <submittedName>
        <fullName evidence="8">Iron permease</fullName>
    </submittedName>
</protein>
<dbReference type="Proteomes" id="UP000030653">
    <property type="component" value="Unassembled WGS sequence"/>
</dbReference>
<dbReference type="PANTHER" id="PTHR23501">
    <property type="entry name" value="MAJOR FACILITATOR SUPERFAMILY"/>
    <property type="match status" value="1"/>
</dbReference>
<proteinExistence type="predicted"/>
<dbReference type="EMBL" id="JH795855">
    <property type="protein sequence ID" value="EJU06529.1"/>
    <property type="molecule type" value="Genomic_DNA"/>
</dbReference>
<dbReference type="GO" id="GO:0022857">
    <property type="term" value="F:transmembrane transporter activity"/>
    <property type="evidence" value="ECO:0007669"/>
    <property type="project" value="InterPro"/>
</dbReference>
<dbReference type="Gene3D" id="1.20.1720.10">
    <property type="entry name" value="Multidrug resistance protein D"/>
    <property type="match status" value="1"/>
</dbReference>
<keyword evidence="4 6" id="KW-0472">Membrane</keyword>
<evidence type="ECO:0000256" key="5">
    <source>
        <dbReference type="SAM" id="MobiDB-lite"/>
    </source>
</evidence>
<keyword evidence="9" id="KW-1185">Reference proteome</keyword>
<organism evidence="8 9">
    <name type="scientific">Dacryopinax primogenitus (strain DJM 731)</name>
    <name type="common">Brown rot fungus</name>
    <dbReference type="NCBI Taxonomy" id="1858805"/>
    <lineage>
        <taxon>Eukaryota</taxon>
        <taxon>Fungi</taxon>
        <taxon>Dikarya</taxon>
        <taxon>Basidiomycota</taxon>
        <taxon>Agaricomycotina</taxon>
        <taxon>Dacrymycetes</taxon>
        <taxon>Dacrymycetales</taxon>
        <taxon>Dacrymycetaceae</taxon>
        <taxon>Dacryopinax</taxon>
    </lineage>
</organism>